<evidence type="ECO:0000256" key="2">
    <source>
        <dbReference type="ARBA" id="ARBA00022516"/>
    </source>
</evidence>
<evidence type="ECO:0000256" key="3">
    <source>
        <dbReference type="ARBA" id="ARBA00022679"/>
    </source>
</evidence>
<sequence length="180" mass="18884">MTLSTLVAAFWAMLPAYLPNNAAVLFGGGSPIDGGREWNGKRLLGDGKTWRGTAAGILVGTLTACGLNRVAAAVEGRTSWSLPRFPLRASVALAAGAMLGDIVGSFLKRRTGRTRGAMAPGLDQLDFVAGALALARLVAPNWFQKTFTRPTVAVVLVVTPLLHVGTNVGAYLLGLKDEPW</sequence>
<keyword evidence="8 11" id="KW-0472">Membrane</keyword>
<evidence type="ECO:0000256" key="11">
    <source>
        <dbReference type="HAMAP-Rule" id="MF_01117"/>
    </source>
</evidence>
<reference evidence="12 13" key="1">
    <citation type="journal article" date="2019" name="Int. J. Syst. Evol. Microbiol.">
        <title>The Global Catalogue of Microorganisms (GCM) 10K type strain sequencing project: providing services to taxonomists for standard genome sequencing and annotation.</title>
        <authorList>
            <consortium name="The Broad Institute Genomics Platform"/>
            <consortium name="The Broad Institute Genome Sequencing Center for Infectious Disease"/>
            <person name="Wu L."/>
            <person name="Ma J."/>
        </authorList>
    </citation>
    <scope>NUCLEOTIDE SEQUENCE [LARGE SCALE GENOMIC DNA]</scope>
    <source>
        <strain evidence="12 13">CGMCC 1.12563</strain>
    </source>
</reference>
<dbReference type="AlphaFoldDB" id="A0ABD6AUX2"/>
<organism evidence="12 13">
    <name type="scientific">Halomarina rubra</name>
    <dbReference type="NCBI Taxonomy" id="2071873"/>
    <lineage>
        <taxon>Archaea</taxon>
        <taxon>Methanobacteriati</taxon>
        <taxon>Methanobacteriota</taxon>
        <taxon>Stenosarchaea group</taxon>
        <taxon>Halobacteria</taxon>
        <taxon>Halobacteriales</taxon>
        <taxon>Natronomonadaceae</taxon>
        <taxon>Halomarina</taxon>
    </lineage>
</organism>
<feature type="transmembrane region" description="Helical" evidence="11">
    <location>
        <begin position="151"/>
        <end position="174"/>
    </location>
</feature>
<keyword evidence="9 11" id="KW-0594">Phospholipid biosynthesis</keyword>
<evidence type="ECO:0000256" key="4">
    <source>
        <dbReference type="ARBA" id="ARBA00022692"/>
    </source>
</evidence>
<name>A0ABD6AUX2_9EURY</name>
<keyword evidence="5 11" id="KW-0460">Magnesium</keyword>
<accession>A0ABD6AUX2</accession>
<dbReference type="HAMAP" id="MF_01117">
    <property type="entry name" value="CDP_archaeol_synth"/>
    <property type="match status" value="1"/>
</dbReference>
<dbReference type="NCBIfam" id="NF003114">
    <property type="entry name" value="PRK04032.1"/>
    <property type="match status" value="1"/>
</dbReference>
<comment type="subcellular location">
    <subcellularLocation>
        <location evidence="11">Cell membrane</location>
        <topology evidence="11">Multi-pass membrane protein</topology>
    </subcellularLocation>
</comment>
<evidence type="ECO:0000313" key="12">
    <source>
        <dbReference type="EMBL" id="MFD1513166.1"/>
    </source>
</evidence>
<comment type="pathway">
    <text evidence="11">Membrane lipid metabolism; glycerophospholipid metabolism.</text>
</comment>
<keyword evidence="7 11" id="KW-0443">Lipid metabolism</keyword>
<keyword evidence="3 11" id="KW-0808">Transferase</keyword>
<dbReference type="InterPro" id="IPR002726">
    <property type="entry name" value="CarS_archaea"/>
</dbReference>
<evidence type="ECO:0000256" key="6">
    <source>
        <dbReference type="ARBA" id="ARBA00022989"/>
    </source>
</evidence>
<keyword evidence="6 11" id="KW-1133">Transmembrane helix</keyword>
<evidence type="ECO:0000256" key="10">
    <source>
        <dbReference type="ARBA" id="ARBA00023264"/>
    </source>
</evidence>
<dbReference type="RefSeq" id="WP_250873127.1">
    <property type="nucleotide sequence ID" value="NZ_JALXFV010000003.1"/>
</dbReference>
<comment type="catalytic activity">
    <reaction evidence="11">
        <text>2,3-bis-O-(geranylgeranyl)-sn-glycerol 1-phosphate + CTP + H(+) = CDP-2,3-bis-O-(geranylgeranyl)-sn-glycerol + diphosphate</text>
        <dbReference type="Rhea" id="RHEA:25690"/>
        <dbReference type="ChEBI" id="CHEBI:15378"/>
        <dbReference type="ChEBI" id="CHEBI:33019"/>
        <dbReference type="ChEBI" id="CHEBI:37563"/>
        <dbReference type="ChEBI" id="CHEBI:58837"/>
        <dbReference type="ChEBI" id="CHEBI:58838"/>
        <dbReference type="EC" id="2.7.7.67"/>
    </reaction>
</comment>
<dbReference type="GO" id="GO:0005886">
    <property type="term" value="C:plasma membrane"/>
    <property type="evidence" value="ECO:0007669"/>
    <property type="project" value="UniProtKB-SubCell"/>
</dbReference>
<dbReference type="Pfam" id="PF01864">
    <property type="entry name" value="CarS-like"/>
    <property type="match status" value="1"/>
</dbReference>
<keyword evidence="10 11" id="KW-1208">Phospholipid metabolism</keyword>
<gene>
    <name evidence="11" type="primary">carS</name>
    <name evidence="12" type="ORF">ACFSBT_07750</name>
</gene>
<dbReference type="PANTHER" id="PTHR39650:SF1">
    <property type="entry name" value="CDP-ARCHAEOL SYNTHASE"/>
    <property type="match status" value="1"/>
</dbReference>
<comment type="similarity">
    <text evidence="11">Belongs to the CDP-archaeol synthase family.</text>
</comment>
<dbReference type="InterPro" id="IPR032690">
    <property type="entry name" value="CarS"/>
</dbReference>
<dbReference type="Proteomes" id="UP001597187">
    <property type="component" value="Unassembled WGS sequence"/>
</dbReference>
<keyword evidence="12" id="KW-0548">Nucleotidyltransferase</keyword>
<keyword evidence="4 11" id="KW-0812">Transmembrane</keyword>
<comment type="caution">
    <text evidence="12">The sequence shown here is derived from an EMBL/GenBank/DDBJ whole genome shotgun (WGS) entry which is preliminary data.</text>
</comment>
<evidence type="ECO:0000256" key="7">
    <source>
        <dbReference type="ARBA" id="ARBA00023098"/>
    </source>
</evidence>
<keyword evidence="13" id="KW-1185">Reference proteome</keyword>
<proteinExistence type="inferred from homology"/>
<evidence type="ECO:0000256" key="9">
    <source>
        <dbReference type="ARBA" id="ARBA00023209"/>
    </source>
</evidence>
<evidence type="ECO:0000256" key="5">
    <source>
        <dbReference type="ARBA" id="ARBA00022842"/>
    </source>
</evidence>
<dbReference type="GO" id="GO:0046474">
    <property type="term" value="P:glycerophospholipid biosynthetic process"/>
    <property type="evidence" value="ECO:0007669"/>
    <property type="project" value="UniProtKB-UniRule"/>
</dbReference>
<keyword evidence="1 11" id="KW-1003">Cell membrane</keyword>
<evidence type="ECO:0000256" key="8">
    <source>
        <dbReference type="ARBA" id="ARBA00023136"/>
    </source>
</evidence>
<comment type="cofactor">
    <cofactor evidence="11">
        <name>Mg(2+)</name>
        <dbReference type="ChEBI" id="CHEBI:18420"/>
    </cofactor>
</comment>
<keyword evidence="2 11" id="KW-0444">Lipid biosynthesis</keyword>
<protein>
    <recommendedName>
        <fullName evidence="11">CDP-archaeol synthase</fullName>
        <ecNumber evidence="11">2.7.7.67</ecNumber>
    </recommendedName>
    <alternativeName>
        <fullName evidence="11">CDP-2,3-bis-(O-geranylgeranyl)-sn-glycerol synthase</fullName>
    </alternativeName>
</protein>
<dbReference type="GO" id="GO:0043338">
    <property type="term" value="F:CDP-2,3-bis-(O-geranylgeranyl)-sn-glycerol synthase activity"/>
    <property type="evidence" value="ECO:0007669"/>
    <property type="project" value="UniProtKB-EC"/>
</dbReference>
<dbReference type="PANTHER" id="PTHR39650">
    <property type="entry name" value="CDP-ARCHAEOL SYNTHASE"/>
    <property type="match status" value="1"/>
</dbReference>
<feature type="transmembrane region" description="Helical" evidence="11">
    <location>
        <begin position="87"/>
        <end position="107"/>
    </location>
</feature>
<dbReference type="EMBL" id="JBHUDC010000003">
    <property type="protein sequence ID" value="MFD1513166.1"/>
    <property type="molecule type" value="Genomic_DNA"/>
</dbReference>
<evidence type="ECO:0000313" key="13">
    <source>
        <dbReference type="Proteomes" id="UP001597187"/>
    </source>
</evidence>
<dbReference type="EC" id="2.7.7.67" evidence="11"/>
<evidence type="ECO:0000256" key="1">
    <source>
        <dbReference type="ARBA" id="ARBA00022475"/>
    </source>
</evidence>
<comment type="function">
    <text evidence="11">Catalyzes the formation of CDP-2,3-bis-(O-geranylgeranyl)-sn-glycerol (CDP-archaeol) from 2,3-bis-(O-geranylgeranyl)-sn-glycerol 1-phosphate (DGGGP) and CTP. This reaction is the third ether-bond-formation step in the biosynthesis of archaeal membrane lipids.</text>
</comment>